<dbReference type="Proteomes" id="UP000001369">
    <property type="component" value="Chromosome"/>
</dbReference>
<keyword evidence="2" id="KW-1185">Reference proteome</keyword>
<protein>
    <submittedName>
        <fullName evidence="1">TPR domain protein</fullName>
    </submittedName>
</protein>
<proteinExistence type="predicted"/>
<dbReference type="EMBL" id="CP001229">
    <property type="protein sequence ID" value="ACN98975.1"/>
    <property type="molecule type" value="Genomic_DNA"/>
</dbReference>
<gene>
    <name evidence="1" type="ordered locus">SULAZ_0666</name>
</gene>
<dbReference type="RefSeq" id="WP_012674295.1">
    <property type="nucleotide sequence ID" value="NC_012438.1"/>
</dbReference>
<accession>C1DU64</accession>
<dbReference type="HOGENOM" id="CLU_2332578_0_0_0"/>
<sequence length="98" mass="10979">MAKKVIAILMVMFGFSFALEKNITMSEYLDEAQKALKIAYESGAHIKAQYEYGKALGFYNIAKEQASDFQTENAIEAAKKSIEWSLKALEKTNTGETK</sequence>
<dbReference type="AlphaFoldDB" id="C1DU64"/>
<evidence type="ECO:0000313" key="1">
    <source>
        <dbReference type="EMBL" id="ACN98975.1"/>
    </source>
</evidence>
<dbReference type="KEGG" id="saf:SULAZ_0666"/>
<reference evidence="1 2" key="1">
    <citation type="journal article" date="2009" name="J. Bacteriol.">
        <title>Complete and draft genome sequences of six members of the Aquificales.</title>
        <authorList>
            <person name="Reysenbach A.L."/>
            <person name="Hamamura N."/>
            <person name="Podar M."/>
            <person name="Griffiths E."/>
            <person name="Ferreira S."/>
            <person name="Hochstein R."/>
            <person name="Heidelberg J."/>
            <person name="Johnson J."/>
            <person name="Mead D."/>
            <person name="Pohorille A."/>
            <person name="Sarmiento M."/>
            <person name="Schweighofer K."/>
            <person name="Seshadri R."/>
            <person name="Voytek M.A."/>
        </authorList>
    </citation>
    <scope>NUCLEOTIDE SEQUENCE [LARGE SCALE GENOMIC DNA]</scope>
    <source>
        <strain evidence="2">Az-Fu1 / DSM 15241 / OCM 825</strain>
    </source>
</reference>
<dbReference type="STRING" id="204536.SULAZ_0666"/>
<evidence type="ECO:0000313" key="2">
    <source>
        <dbReference type="Proteomes" id="UP000001369"/>
    </source>
</evidence>
<dbReference type="OrthoDB" id="14713at2"/>
<name>C1DU64_SULAA</name>
<organism evidence="1 2">
    <name type="scientific">Sulfurihydrogenibium azorense (strain DSM 15241 / OCM 825 / Az-Fu1)</name>
    <dbReference type="NCBI Taxonomy" id="204536"/>
    <lineage>
        <taxon>Bacteria</taxon>
        <taxon>Pseudomonadati</taxon>
        <taxon>Aquificota</taxon>
        <taxon>Aquificia</taxon>
        <taxon>Aquificales</taxon>
        <taxon>Hydrogenothermaceae</taxon>
        <taxon>Sulfurihydrogenibium</taxon>
    </lineage>
</organism>